<proteinExistence type="predicted"/>
<dbReference type="GO" id="GO:0016874">
    <property type="term" value="F:ligase activity"/>
    <property type="evidence" value="ECO:0007669"/>
    <property type="project" value="UniProtKB-KW"/>
</dbReference>
<sequence>MNPPKQLIACSLRDFPEWHKQRSWYAVWTLLLDQPDLQQQLERCQRHLSAWLHPQQRQLHLTLYVAGFPSHTPRYADCISWQQLSLQQQAIRQLELQPFKLQLTELETFAHAPYIKVANNSQLTAIRQCLAHISPEQRFSEYLPHITLGLYRRAPSLEQFNRLRQSCPFTPSHWSVRSLYLQSYLATDQLGPLQTHWHYRF</sequence>
<gene>
    <name evidence="1" type="ORF">HX099_11030</name>
</gene>
<dbReference type="InterPro" id="IPR009097">
    <property type="entry name" value="Cyclic_Pdiesterase"/>
</dbReference>
<comment type="caution">
    <text evidence="1">The sequence shown here is derived from an EMBL/GenBank/DDBJ whole genome shotgun (WGS) entry which is preliminary data.</text>
</comment>
<protein>
    <submittedName>
        <fullName evidence="1">2'-5' RNA ligase family protein</fullName>
    </submittedName>
</protein>
<dbReference type="RefSeq" id="WP_286594438.1">
    <property type="nucleotide sequence ID" value="NZ_JACANB010000010.1"/>
</dbReference>
<organism evidence="1 2">
    <name type="scientific">Thiopseudomonas alkaliphila</name>
    <dbReference type="NCBI Taxonomy" id="1697053"/>
    <lineage>
        <taxon>Bacteria</taxon>
        <taxon>Pseudomonadati</taxon>
        <taxon>Pseudomonadota</taxon>
        <taxon>Gammaproteobacteria</taxon>
        <taxon>Pseudomonadales</taxon>
        <taxon>Pseudomonadaceae</taxon>
        <taxon>Thiopseudomonas</taxon>
    </lineage>
</organism>
<dbReference type="Pfam" id="PF13563">
    <property type="entry name" value="2_5_RNA_ligase2"/>
    <property type="match status" value="1"/>
</dbReference>
<dbReference type="AlphaFoldDB" id="A0AAW7DUB6"/>
<dbReference type="SUPFAM" id="SSF55144">
    <property type="entry name" value="LigT-like"/>
    <property type="match status" value="1"/>
</dbReference>
<dbReference type="Gene3D" id="3.90.1140.10">
    <property type="entry name" value="Cyclic phosphodiesterase"/>
    <property type="match status" value="1"/>
</dbReference>
<name>A0AAW7DUB6_9GAMM</name>
<accession>A0AAW7DUB6</accession>
<evidence type="ECO:0000313" key="2">
    <source>
        <dbReference type="Proteomes" id="UP001173465"/>
    </source>
</evidence>
<reference evidence="1" key="1">
    <citation type="submission" date="2020-06" db="EMBL/GenBank/DDBJ databases">
        <authorList>
            <person name="Dong N."/>
        </authorList>
    </citation>
    <scope>NUCLEOTIDE SEQUENCE</scope>
    <source>
        <strain evidence="1">DF46-2-2</strain>
    </source>
</reference>
<reference evidence="1" key="2">
    <citation type="journal article" date="2022" name="Sci. Total Environ.">
        <title>Prevalence, transmission, and molecular epidemiology of tet(X)-positive bacteria among humans, animals, and environmental niches in China: An epidemiological, and genomic-based study.</title>
        <authorList>
            <person name="Dong N."/>
            <person name="Zeng Y."/>
            <person name="Cai C."/>
            <person name="Sun C."/>
            <person name="Lu J."/>
            <person name="Liu C."/>
            <person name="Zhou H."/>
            <person name="Sun Q."/>
            <person name="Shu L."/>
            <person name="Wang H."/>
            <person name="Wang Y."/>
            <person name="Wang S."/>
            <person name="Wu C."/>
            <person name="Chan E.W."/>
            <person name="Chen G."/>
            <person name="Shen Z."/>
            <person name="Chen S."/>
            <person name="Zhang R."/>
        </authorList>
    </citation>
    <scope>NUCLEOTIDE SEQUENCE</scope>
    <source>
        <strain evidence="1">DF46-2-2</strain>
    </source>
</reference>
<keyword evidence="1" id="KW-0436">Ligase</keyword>
<dbReference type="Proteomes" id="UP001173465">
    <property type="component" value="Unassembled WGS sequence"/>
</dbReference>
<dbReference type="EMBL" id="JACANB010000010">
    <property type="protein sequence ID" value="MDM1697186.1"/>
    <property type="molecule type" value="Genomic_DNA"/>
</dbReference>
<evidence type="ECO:0000313" key="1">
    <source>
        <dbReference type="EMBL" id="MDM1697186.1"/>
    </source>
</evidence>